<feature type="domain" description="Nudix hydrolase" evidence="5">
    <location>
        <begin position="1"/>
        <end position="132"/>
    </location>
</feature>
<evidence type="ECO:0000259" key="5">
    <source>
        <dbReference type="PROSITE" id="PS51462"/>
    </source>
</evidence>
<comment type="cofactor">
    <cofactor evidence="1">
        <name>Mg(2+)</name>
        <dbReference type="ChEBI" id="CHEBI:18420"/>
    </cofactor>
</comment>
<proteinExistence type="inferred from homology"/>
<evidence type="ECO:0000256" key="4">
    <source>
        <dbReference type="RuleBase" id="RU003476"/>
    </source>
</evidence>
<keyword evidence="3 4" id="KW-0378">Hydrolase</keyword>
<dbReference type="PANTHER" id="PTHR43046:SF2">
    <property type="entry name" value="8-OXO-DGTP DIPHOSPHATASE-RELATED"/>
    <property type="match status" value="1"/>
</dbReference>
<evidence type="ECO:0000313" key="7">
    <source>
        <dbReference type="Proteomes" id="UP000569914"/>
    </source>
</evidence>
<dbReference type="Pfam" id="PF00293">
    <property type="entry name" value="NUDIX"/>
    <property type="match status" value="1"/>
</dbReference>
<gene>
    <name evidence="6" type="ORF">BKA15_000099</name>
</gene>
<dbReference type="SUPFAM" id="SSF55811">
    <property type="entry name" value="Nudix"/>
    <property type="match status" value="1"/>
</dbReference>
<accession>A0A7Y9I2D3</accession>
<dbReference type="PROSITE" id="PS00893">
    <property type="entry name" value="NUDIX_BOX"/>
    <property type="match status" value="1"/>
</dbReference>
<comment type="caution">
    <text evidence="6">The sequence shown here is derived from an EMBL/GenBank/DDBJ whole genome shotgun (WGS) entry which is preliminary data.</text>
</comment>
<dbReference type="Proteomes" id="UP000569914">
    <property type="component" value="Unassembled WGS sequence"/>
</dbReference>
<sequence length="167" mass="18380">MRGYAGVVVIAGDGVLMIREPDFFTREPIWSVPSGKIEAGESPDQAAVRELAEEAGCRLECTDLELIATTTVAHRGEQLSTSWTFTAAVDPGTALQPADPDELILEARWIPRDEAMIRLTRRSYAPLREPALRYLRTGELGLAWTFELIDPAAAIPSFRWAEPELAG</sequence>
<dbReference type="InterPro" id="IPR020476">
    <property type="entry name" value="Nudix_hydrolase"/>
</dbReference>
<dbReference type="InterPro" id="IPR000086">
    <property type="entry name" value="NUDIX_hydrolase_dom"/>
</dbReference>
<organism evidence="6 7">
    <name type="scientific">Microlunatus parietis</name>
    <dbReference type="NCBI Taxonomy" id="682979"/>
    <lineage>
        <taxon>Bacteria</taxon>
        <taxon>Bacillati</taxon>
        <taxon>Actinomycetota</taxon>
        <taxon>Actinomycetes</taxon>
        <taxon>Propionibacteriales</taxon>
        <taxon>Propionibacteriaceae</taxon>
        <taxon>Microlunatus</taxon>
    </lineage>
</organism>
<dbReference type="RefSeq" id="WP_179747650.1">
    <property type="nucleotide sequence ID" value="NZ_JACCBU010000001.1"/>
</dbReference>
<dbReference type="InterPro" id="IPR020084">
    <property type="entry name" value="NUDIX_hydrolase_CS"/>
</dbReference>
<evidence type="ECO:0000256" key="3">
    <source>
        <dbReference type="ARBA" id="ARBA00022801"/>
    </source>
</evidence>
<dbReference type="CDD" id="cd02883">
    <property type="entry name" value="NUDIX_Hydrolase"/>
    <property type="match status" value="1"/>
</dbReference>
<reference evidence="6 7" key="1">
    <citation type="submission" date="2020-07" db="EMBL/GenBank/DDBJ databases">
        <title>Sequencing the genomes of 1000 actinobacteria strains.</title>
        <authorList>
            <person name="Klenk H.-P."/>
        </authorList>
    </citation>
    <scope>NUCLEOTIDE SEQUENCE [LARGE SCALE GENOMIC DNA]</scope>
    <source>
        <strain evidence="6 7">DSM 22083</strain>
    </source>
</reference>
<dbReference type="PANTHER" id="PTHR43046">
    <property type="entry name" value="GDP-MANNOSE MANNOSYL HYDROLASE"/>
    <property type="match status" value="1"/>
</dbReference>
<evidence type="ECO:0000256" key="1">
    <source>
        <dbReference type="ARBA" id="ARBA00001946"/>
    </source>
</evidence>
<dbReference type="Gene3D" id="3.90.79.10">
    <property type="entry name" value="Nucleoside Triphosphate Pyrophosphohydrolase"/>
    <property type="match status" value="1"/>
</dbReference>
<name>A0A7Y9I2D3_9ACTN</name>
<dbReference type="AlphaFoldDB" id="A0A7Y9I2D3"/>
<evidence type="ECO:0000256" key="2">
    <source>
        <dbReference type="ARBA" id="ARBA00005582"/>
    </source>
</evidence>
<dbReference type="GO" id="GO:0016787">
    <property type="term" value="F:hydrolase activity"/>
    <property type="evidence" value="ECO:0007669"/>
    <property type="project" value="UniProtKB-KW"/>
</dbReference>
<dbReference type="PRINTS" id="PR00502">
    <property type="entry name" value="NUDIXFAMILY"/>
</dbReference>
<dbReference type="InterPro" id="IPR015797">
    <property type="entry name" value="NUDIX_hydrolase-like_dom_sf"/>
</dbReference>
<protein>
    <submittedName>
        <fullName evidence="6">ADP-ribose pyrophosphatase YjhB (NUDIX family)</fullName>
    </submittedName>
</protein>
<dbReference type="PROSITE" id="PS51462">
    <property type="entry name" value="NUDIX"/>
    <property type="match status" value="1"/>
</dbReference>
<comment type="similarity">
    <text evidence="2 4">Belongs to the Nudix hydrolase family.</text>
</comment>
<dbReference type="EMBL" id="JACCBU010000001">
    <property type="protein sequence ID" value="NYE68770.1"/>
    <property type="molecule type" value="Genomic_DNA"/>
</dbReference>
<evidence type="ECO:0000313" key="6">
    <source>
        <dbReference type="EMBL" id="NYE68770.1"/>
    </source>
</evidence>
<keyword evidence="7" id="KW-1185">Reference proteome</keyword>